<organism evidence="2 3">
    <name type="scientific">Coprinellus micaceus</name>
    <name type="common">Glistening ink-cap mushroom</name>
    <name type="synonym">Coprinus micaceus</name>
    <dbReference type="NCBI Taxonomy" id="71717"/>
    <lineage>
        <taxon>Eukaryota</taxon>
        <taxon>Fungi</taxon>
        <taxon>Dikarya</taxon>
        <taxon>Basidiomycota</taxon>
        <taxon>Agaricomycotina</taxon>
        <taxon>Agaricomycetes</taxon>
        <taxon>Agaricomycetidae</taxon>
        <taxon>Agaricales</taxon>
        <taxon>Agaricineae</taxon>
        <taxon>Psathyrellaceae</taxon>
        <taxon>Coprinellus</taxon>
    </lineage>
</organism>
<evidence type="ECO:0000313" key="2">
    <source>
        <dbReference type="EMBL" id="TEB19841.1"/>
    </source>
</evidence>
<feature type="compositionally biased region" description="Low complexity" evidence="1">
    <location>
        <begin position="42"/>
        <end position="74"/>
    </location>
</feature>
<feature type="compositionally biased region" description="Polar residues" evidence="1">
    <location>
        <begin position="212"/>
        <end position="227"/>
    </location>
</feature>
<feature type="compositionally biased region" description="Basic and acidic residues" evidence="1">
    <location>
        <begin position="271"/>
        <end position="286"/>
    </location>
</feature>
<name>A0A4Y7SDJ6_COPMI</name>
<proteinExistence type="predicted"/>
<comment type="caution">
    <text evidence="2">The sequence shown here is derived from an EMBL/GenBank/DDBJ whole genome shotgun (WGS) entry which is preliminary data.</text>
</comment>
<evidence type="ECO:0000313" key="3">
    <source>
        <dbReference type="Proteomes" id="UP000298030"/>
    </source>
</evidence>
<accession>A0A4Y7SDJ6</accession>
<gene>
    <name evidence="2" type="ORF">FA13DRAFT_304544</name>
</gene>
<evidence type="ECO:0000256" key="1">
    <source>
        <dbReference type="SAM" id="MobiDB-lite"/>
    </source>
</evidence>
<feature type="compositionally biased region" description="Low complexity" evidence="1">
    <location>
        <begin position="252"/>
        <end position="267"/>
    </location>
</feature>
<dbReference type="Proteomes" id="UP000298030">
    <property type="component" value="Unassembled WGS sequence"/>
</dbReference>
<feature type="compositionally biased region" description="Low complexity" evidence="1">
    <location>
        <begin position="107"/>
        <end position="127"/>
    </location>
</feature>
<sequence length="286" mass="30231">MARRDAPQTGNDYYRTSALEPKPPTGEVKVKFPTIGAPLDPTPMSSRCSSSTPSTTHFTSSPPTSLPESLVSLSDTRRRQATQISKDVVEPEDNSEPLGTASTSRVSSSKALQASASASTIRASTNSPPSIPAAQTCRPALDILDNDTTDDSCPKEGLHDNSRLNSSALSWDPPSLPSSPTSLSPLLWSPPSSPTQPAASPPLGLSIFPLEYTSSDQSPGTCTTESLETAVGELRTGESLWGSTPFSEKRPTPISSSSSRTPTPTQPHARSPTEARQIRDSDVIIM</sequence>
<feature type="compositionally biased region" description="Basic and acidic residues" evidence="1">
    <location>
        <begin position="152"/>
        <end position="162"/>
    </location>
</feature>
<dbReference type="AlphaFoldDB" id="A0A4Y7SDJ6"/>
<protein>
    <submittedName>
        <fullName evidence="2">Uncharacterized protein</fullName>
    </submittedName>
</protein>
<reference evidence="2 3" key="1">
    <citation type="journal article" date="2019" name="Nat. Ecol. Evol.">
        <title>Megaphylogeny resolves global patterns of mushroom evolution.</title>
        <authorList>
            <person name="Varga T."/>
            <person name="Krizsan K."/>
            <person name="Foldi C."/>
            <person name="Dima B."/>
            <person name="Sanchez-Garcia M."/>
            <person name="Sanchez-Ramirez S."/>
            <person name="Szollosi G.J."/>
            <person name="Szarkandi J.G."/>
            <person name="Papp V."/>
            <person name="Albert L."/>
            <person name="Andreopoulos W."/>
            <person name="Angelini C."/>
            <person name="Antonin V."/>
            <person name="Barry K.W."/>
            <person name="Bougher N.L."/>
            <person name="Buchanan P."/>
            <person name="Buyck B."/>
            <person name="Bense V."/>
            <person name="Catcheside P."/>
            <person name="Chovatia M."/>
            <person name="Cooper J."/>
            <person name="Damon W."/>
            <person name="Desjardin D."/>
            <person name="Finy P."/>
            <person name="Geml J."/>
            <person name="Haridas S."/>
            <person name="Hughes K."/>
            <person name="Justo A."/>
            <person name="Karasinski D."/>
            <person name="Kautmanova I."/>
            <person name="Kiss B."/>
            <person name="Kocsube S."/>
            <person name="Kotiranta H."/>
            <person name="LaButti K.M."/>
            <person name="Lechner B.E."/>
            <person name="Liimatainen K."/>
            <person name="Lipzen A."/>
            <person name="Lukacs Z."/>
            <person name="Mihaltcheva S."/>
            <person name="Morgado L.N."/>
            <person name="Niskanen T."/>
            <person name="Noordeloos M.E."/>
            <person name="Ohm R.A."/>
            <person name="Ortiz-Santana B."/>
            <person name="Ovrebo C."/>
            <person name="Racz N."/>
            <person name="Riley R."/>
            <person name="Savchenko A."/>
            <person name="Shiryaev A."/>
            <person name="Soop K."/>
            <person name="Spirin V."/>
            <person name="Szebenyi C."/>
            <person name="Tomsovsky M."/>
            <person name="Tulloss R.E."/>
            <person name="Uehling J."/>
            <person name="Grigoriev I.V."/>
            <person name="Vagvolgyi C."/>
            <person name="Papp T."/>
            <person name="Martin F.M."/>
            <person name="Miettinen O."/>
            <person name="Hibbett D.S."/>
            <person name="Nagy L.G."/>
        </authorList>
    </citation>
    <scope>NUCLEOTIDE SEQUENCE [LARGE SCALE GENOMIC DNA]</scope>
    <source>
        <strain evidence="2 3">FP101781</strain>
    </source>
</reference>
<feature type="compositionally biased region" description="Low complexity" evidence="1">
    <location>
        <begin position="166"/>
        <end position="202"/>
    </location>
</feature>
<feature type="region of interest" description="Disordered" evidence="1">
    <location>
        <begin position="1"/>
        <end position="286"/>
    </location>
</feature>
<dbReference type="EMBL" id="QPFP01000168">
    <property type="protein sequence ID" value="TEB19841.1"/>
    <property type="molecule type" value="Genomic_DNA"/>
</dbReference>
<keyword evidence="3" id="KW-1185">Reference proteome</keyword>